<accession>A0A8S5S635</accession>
<feature type="coiled-coil region" evidence="1">
    <location>
        <begin position="13"/>
        <end position="64"/>
    </location>
</feature>
<keyword evidence="1" id="KW-0175">Coiled coil</keyword>
<name>A0A8S5S635_9CAUD</name>
<sequence length="67" mass="7555">METRVYNALIEHLGSIEKALQDVKHELNNLTAVQLNLIDEVKQKTDIEGKLKALAVEVANLKDEKEV</sequence>
<proteinExistence type="predicted"/>
<organism evidence="2">
    <name type="scientific">Podoviridae sp. ctsUe5</name>
    <dbReference type="NCBI Taxonomy" id="2827750"/>
    <lineage>
        <taxon>Viruses</taxon>
        <taxon>Duplodnaviria</taxon>
        <taxon>Heunggongvirae</taxon>
        <taxon>Uroviricota</taxon>
        <taxon>Caudoviricetes</taxon>
    </lineage>
</organism>
<dbReference type="EMBL" id="BK032536">
    <property type="protein sequence ID" value="DAF46392.1"/>
    <property type="molecule type" value="Genomic_DNA"/>
</dbReference>
<evidence type="ECO:0000313" key="2">
    <source>
        <dbReference type="EMBL" id="DAF46392.1"/>
    </source>
</evidence>
<evidence type="ECO:0000256" key="1">
    <source>
        <dbReference type="SAM" id="Coils"/>
    </source>
</evidence>
<reference evidence="2" key="1">
    <citation type="journal article" date="2021" name="Proc. Natl. Acad. Sci. U.S.A.">
        <title>A Catalog of Tens of Thousands of Viruses from Human Metagenomes Reveals Hidden Associations with Chronic Diseases.</title>
        <authorList>
            <person name="Tisza M.J."/>
            <person name="Buck C.B."/>
        </authorList>
    </citation>
    <scope>NUCLEOTIDE SEQUENCE</scope>
    <source>
        <strain evidence="2">CtsUe5</strain>
    </source>
</reference>
<protein>
    <submittedName>
        <fullName evidence="2">Uncharacterized protein</fullName>
    </submittedName>
</protein>